<evidence type="ECO:0008006" key="8">
    <source>
        <dbReference type="Google" id="ProtNLM"/>
    </source>
</evidence>
<dbReference type="GO" id="GO:0032259">
    <property type="term" value="P:methylation"/>
    <property type="evidence" value="ECO:0007669"/>
    <property type="project" value="UniProtKB-KW"/>
</dbReference>
<keyword evidence="3" id="KW-0808">Transferase</keyword>
<dbReference type="Proteomes" id="UP000229730">
    <property type="component" value="Unassembled WGS sequence"/>
</dbReference>
<organism evidence="6 7">
    <name type="scientific">Paremcibacter congregatus</name>
    <dbReference type="NCBI Taxonomy" id="2043170"/>
    <lineage>
        <taxon>Bacteria</taxon>
        <taxon>Pseudomonadati</taxon>
        <taxon>Pseudomonadota</taxon>
        <taxon>Alphaproteobacteria</taxon>
        <taxon>Emcibacterales</taxon>
        <taxon>Emcibacteraceae</taxon>
        <taxon>Paremcibacter</taxon>
    </lineage>
</organism>
<evidence type="ECO:0000256" key="3">
    <source>
        <dbReference type="ARBA" id="ARBA00022679"/>
    </source>
</evidence>
<dbReference type="OrthoDB" id="9765084at2"/>
<evidence type="ECO:0000256" key="1">
    <source>
        <dbReference type="ARBA" id="ARBA00005189"/>
    </source>
</evidence>
<evidence type="ECO:0000256" key="4">
    <source>
        <dbReference type="ARBA" id="ARBA00025707"/>
    </source>
</evidence>
<evidence type="ECO:0000313" key="7">
    <source>
        <dbReference type="Proteomes" id="UP000229730"/>
    </source>
</evidence>
<comment type="pathway">
    <text evidence="1">Lipid metabolism.</text>
</comment>
<evidence type="ECO:0000313" key="6">
    <source>
        <dbReference type="EMBL" id="PHZ84937.1"/>
    </source>
</evidence>
<feature type="region of interest" description="Disordered" evidence="5">
    <location>
        <begin position="34"/>
        <end position="59"/>
    </location>
</feature>
<gene>
    <name evidence="6" type="ORF">CRD36_09440</name>
</gene>
<name>A0A2G4YRN1_9PROT</name>
<sequence length="325" mass="36508">MTQKDKSLKKAVPFKLRLRAWWEGYDVEDIANRLNNTAPQSPETNTGKSAPETTRRDDSQRILWDEARVKIAQLVWGQGFCGPGGAENVIAMSKLLALTPKMSALVLGAGLGGPARVLAQEFGVWITGYESNDILAKEGMKMSVGAGLEKKAPILQCDLNDKPSFDRNFERAFCKEALFTVENKKPLIQSVYKQLKDDSLFLISDYVIKSPESMTNPDVLDWLRHEPLDPFPVTSEMQVKLLEEVGFTIRVNEDTTEHYLEMVNEAWENATGAVEALATEEEEEARSNMNAVLQEAELWNRRTKIMRSGELKVCRYLAHKAAAIK</sequence>
<dbReference type="Gene3D" id="3.40.50.150">
    <property type="entry name" value="Vaccinia Virus protein VP39"/>
    <property type="match status" value="1"/>
</dbReference>
<reference evidence="6 7" key="1">
    <citation type="submission" date="2017-10" db="EMBL/GenBank/DDBJ databases">
        <title>Frigbacter circumglobatus gen. nov. sp. nov., isolated from sediment cultured in situ.</title>
        <authorList>
            <person name="Zhao Z."/>
        </authorList>
    </citation>
    <scope>NUCLEOTIDE SEQUENCE [LARGE SCALE GENOMIC DNA]</scope>
    <source>
        <strain evidence="6 7">ZYL</strain>
    </source>
</reference>
<dbReference type="GO" id="GO:0008168">
    <property type="term" value="F:methyltransferase activity"/>
    <property type="evidence" value="ECO:0007669"/>
    <property type="project" value="UniProtKB-KW"/>
</dbReference>
<comment type="caution">
    <text evidence="6">The sequence shown here is derived from an EMBL/GenBank/DDBJ whole genome shotgun (WGS) entry which is preliminary data.</text>
</comment>
<evidence type="ECO:0000256" key="2">
    <source>
        <dbReference type="ARBA" id="ARBA00022603"/>
    </source>
</evidence>
<dbReference type="InParanoid" id="A0A2G4YRN1"/>
<dbReference type="EMBL" id="PDEM01000020">
    <property type="protein sequence ID" value="PHZ84937.1"/>
    <property type="molecule type" value="Genomic_DNA"/>
</dbReference>
<proteinExistence type="predicted"/>
<dbReference type="CDD" id="cd02440">
    <property type="entry name" value="AdoMet_MTases"/>
    <property type="match status" value="1"/>
</dbReference>
<keyword evidence="2" id="KW-0489">Methyltransferase</keyword>
<feature type="compositionally biased region" description="Polar residues" evidence="5">
    <location>
        <begin position="34"/>
        <end position="52"/>
    </location>
</feature>
<dbReference type="PANTHER" id="PTHR44307">
    <property type="entry name" value="PHOSPHOETHANOLAMINE METHYLTRANSFERASE"/>
    <property type="match status" value="1"/>
</dbReference>
<accession>A0A2G4YRN1</accession>
<protein>
    <recommendedName>
        <fullName evidence="8">Methyltransferase type 11 domain-containing protein</fullName>
    </recommendedName>
</protein>
<comment type="pathway">
    <text evidence="4">Phospholipid metabolism.</text>
</comment>
<dbReference type="AlphaFoldDB" id="A0A2G4YRN1"/>
<evidence type="ECO:0000256" key="5">
    <source>
        <dbReference type="SAM" id="MobiDB-lite"/>
    </source>
</evidence>
<dbReference type="PANTHER" id="PTHR44307:SF2">
    <property type="entry name" value="PHOSPHOETHANOLAMINE METHYLTRANSFERASE ISOFORM X1"/>
    <property type="match status" value="1"/>
</dbReference>
<dbReference type="InterPro" id="IPR029063">
    <property type="entry name" value="SAM-dependent_MTases_sf"/>
</dbReference>
<keyword evidence="7" id="KW-1185">Reference proteome</keyword>
<dbReference type="Pfam" id="PF02353">
    <property type="entry name" value="CMAS"/>
    <property type="match status" value="1"/>
</dbReference>
<dbReference type="SUPFAM" id="SSF53335">
    <property type="entry name" value="S-adenosyl-L-methionine-dependent methyltransferases"/>
    <property type="match status" value="1"/>
</dbReference>
<dbReference type="RefSeq" id="WP_099472509.1">
    <property type="nucleotide sequence ID" value="NZ_CP041025.1"/>
</dbReference>